<evidence type="ECO:0000313" key="3">
    <source>
        <dbReference type="Proteomes" id="UP000800036"/>
    </source>
</evidence>
<name>A0A6A5VLC0_9PLEO</name>
<dbReference type="AlphaFoldDB" id="A0A6A5VLC0"/>
<dbReference type="Proteomes" id="UP000800036">
    <property type="component" value="Unassembled WGS sequence"/>
</dbReference>
<gene>
    <name evidence="2" type="ORF">BU23DRAFT_550156</name>
</gene>
<dbReference type="EMBL" id="ML976661">
    <property type="protein sequence ID" value="KAF1978041.1"/>
    <property type="molecule type" value="Genomic_DNA"/>
</dbReference>
<feature type="compositionally biased region" description="Polar residues" evidence="1">
    <location>
        <begin position="23"/>
        <end position="40"/>
    </location>
</feature>
<evidence type="ECO:0000256" key="1">
    <source>
        <dbReference type="SAM" id="MobiDB-lite"/>
    </source>
</evidence>
<keyword evidence="3" id="KW-1185">Reference proteome</keyword>
<sequence>MQRGDAPENPIPPREQARKKASKTTSTGNDAPGEQPSSLKQAKATGEQGQENHETRMQTTSDSDPDRRDDDSDDADDSDYAPDDESSSGETDEDYESDHDAEEQSDSEDEDRRPGVVRETKPEGGN</sequence>
<feature type="compositionally biased region" description="Basic and acidic residues" evidence="1">
    <location>
        <begin position="110"/>
        <end position="126"/>
    </location>
</feature>
<proteinExistence type="predicted"/>
<feature type="non-terminal residue" evidence="2">
    <location>
        <position position="126"/>
    </location>
</feature>
<reference evidence="2" key="1">
    <citation type="journal article" date="2020" name="Stud. Mycol.">
        <title>101 Dothideomycetes genomes: a test case for predicting lifestyles and emergence of pathogens.</title>
        <authorList>
            <person name="Haridas S."/>
            <person name="Albert R."/>
            <person name="Binder M."/>
            <person name="Bloem J."/>
            <person name="Labutti K."/>
            <person name="Salamov A."/>
            <person name="Andreopoulos B."/>
            <person name="Baker S."/>
            <person name="Barry K."/>
            <person name="Bills G."/>
            <person name="Bluhm B."/>
            <person name="Cannon C."/>
            <person name="Castanera R."/>
            <person name="Culley D."/>
            <person name="Daum C."/>
            <person name="Ezra D."/>
            <person name="Gonzalez J."/>
            <person name="Henrissat B."/>
            <person name="Kuo A."/>
            <person name="Liang C."/>
            <person name="Lipzen A."/>
            <person name="Lutzoni F."/>
            <person name="Magnuson J."/>
            <person name="Mondo S."/>
            <person name="Nolan M."/>
            <person name="Ohm R."/>
            <person name="Pangilinan J."/>
            <person name="Park H.-J."/>
            <person name="Ramirez L."/>
            <person name="Alfaro M."/>
            <person name="Sun H."/>
            <person name="Tritt A."/>
            <person name="Yoshinaga Y."/>
            <person name="Zwiers L.-H."/>
            <person name="Turgeon B."/>
            <person name="Goodwin S."/>
            <person name="Spatafora J."/>
            <person name="Crous P."/>
            <person name="Grigoriev I."/>
        </authorList>
    </citation>
    <scope>NUCLEOTIDE SEQUENCE</scope>
    <source>
        <strain evidence="2">CBS 107.79</strain>
    </source>
</reference>
<evidence type="ECO:0000313" key="2">
    <source>
        <dbReference type="EMBL" id="KAF1978041.1"/>
    </source>
</evidence>
<protein>
    <submittedName>
        <fullName evidence="2">Uncharacterized protein</fullName>
    </submittedName>
</protein>
<accession>A0A6A5VLC0</accession>
<feature type="compositionally biased region" description="Acidic residues" evidence="1">
    <location>
        <begin position="71"/>
        <end position="109"/>
    </location>
</feature>
<feature type="region of interest" description="Disordered" evidence="1">
    <location>
        <begin position="1"/>
        <end position="126"/>
    </location>
</feature>
<organism evidence="2 3">
    <name type="scientific">Bimuria novae-zelandiae CBS 107.79</name>
    <dbReference type="NCBI Taxonomy" id="1447943"/>
    <lineage>
        <taxon>Eukaryota</taxon>
        <taxon>Fungi</taxon>
        <taxon>Dikarya</taxon>
        <taxon>Ascomycota</taxon>
        <taxon>Pezizomycotina</taxon>
        <taxon>Dothideomycetes</taxon>
        <taxon>Pleosporomycetidae</taxon>
        <taxon>Pleosporales</taxon>
        <taxon>Massarineae</taxon>
        <taxon>Didymosphaeriaceae</taxon>
        <taxon>Bimuria</taxon>
    </lineage>
</organism>